<sequence length="219" mass="24066">MLTELLETRTQSASGSCERVNAQLRTARTPILARMLQTGSSVSTRESIHSAAAQLFRSRGYSRTTVRQIAAEAGTDPALVIRHFKSKELLFLETMHLTLDDEPLLDVPLDRLGEGLAELLLDLGGSARGVFLALVHGSNEPHIHDRLRDTHEHLFVEPLRRRLTGPDADVRARMAAAVAGGLLYALWVAGDQGLLRMNRGELVSRYGTLLQDVLAPRTS</sequence>
<evidence type="ECO:0000256" key="2">
    <source>
        <dbReference type="PROSITE-ProRule" id="PRU00335"/>
    </source>
</evidence>
<keyword evidence="5" id="KW-1185">Reference proteome</keyword>
<feature type="DNA-binding region" description="H-T-H motif" evidence="2">
    <location>
        <begin position="65"/>
        <end position="84"/>
    </location>
</feature>
<dbReference type="SUPFAM" id="SSF48498">
    <property type="entry name" value="Tetracyclin repressor-like, C-terminal domain"/>
    <property type="match status" value="1"/>
</dbReference>
<dbReference type="Pfam" id="PF00440">
    <property type="entry name" value="TetR_N"/>
    <property type="match status" value="1"/>
</dbReference>
<dbReference type="InterPro" id="IPR041678">
    <property type="entry name" value="TetR_C_16"/>
</dbReference>
<dbReference type="InterPro" id="IPR001647">
    <property type="entry name" value="HTH_TetR"/>
</dbReference>
<reference evidence="4 5" key="1">
    <citation type="journal article" date="2019" name="Int. J. Syst. Evol. Microbiol.">
        <title>The Global Catalogue of Microorganisms (GCM) 10K type strain sequencing project: providing services to taxonomists for standard genome sequencing and annotation.</title>
        <authorList>
            <consortium name="The Broad Institute Genomics Platform"/>
            <consortium name="The Broad Institute Genome Sequencing Center for Infectious Disease"/>
            <person name="Wu L."/>
            <person name="Ma J."/>
        </authorList>
    </citation>
    <scope>NUCLEOTIDE SEQUENCE [LARGE SCALE GENOMIC DNA]</scope>
    <source>
        <strain evidence="4 5">JCM 9650</strain>
    </source>
</reference>
<accession>A0ABN3W9I9</accession>
<dbReference type="InterPro" id="IPR036271">
    <property type="entry name" value="Tet_transcr_reg_TetR-rel_C_sf"/>
</dbReference>
<evidence type="ECO:0000256" key="1">
    <source>
        <dbReference type="ARBA" id="ARBA00023125"/>
    </source>
</evidence>
<organism evidence="4 5">
    <name type="scientific">Streptomyces erythrogriseus</name>
    <dbReference type="NCBI Taxonomy" id="284027"/>
    <lineage>
        <taxon>Bacteria</taxon>
        <taxon>Bacillati</taxon>
        <taxon>Actinomycetota</taxon>
        <taxon>Actinomycetes</taxon>
        <taxon>Kitasatosporales</taxon>
        <taxon>Streptomycetaceae</taxon>
        <taxon>Streptomyces</taxon>
        <taxon>Streptomyces griseoincarnatus group</taxon>
    </lineage>
</organism>
<dbReference type="Pfam" id="PF17920">
    <property type="entry name" value="TetR_C_16"/>
    <property type="match status" value="1"/>
</dbReference>
<dbReference type="EMBL" id="BAAAVA010000001">
    <property type="protein sequence ID" value="GAA2906798.1"/>
    <property type="molecule type" value="Genomic_DNA"/>
</dbReference>
<dbReference type="InterPro" id="IPR050109">
    <property type="entry name" value="HTH-type_TetR-like_transc_reg"/>
</dbReference>
<comment type="caution">
    <text evidence="4">The sequence shown here is derived from an EMBL/GenBank/DDBJ whole genome shotgun (WGS) entry which is preliminary data.</text>
</comment>
<dbReference type="PANTHER" id="PTHR30055">
    <property type="entry name" value="HTH-TYPE TRANSCRIPTIONAL REGULATOR RUTR"/>
    <property type="match status" value="1"/>
</dbReference>
<gene>
    <name evidence="4" type="ORF">GCM10010478_01640</name>
</gene>
<evidence type="ECO:0000313" key="5">
    <source>
        <dbReference type="Proteomes" id="UP001501423"/>
    </source>
</evidence>
<dbReference type="SUPFAM" id="SSF46689">
    <property type="entry name" value="Homeodomain-like"/>
    <property type="match status" value="1"/>
</dbReference>
<evidence type="ECO:0000259" key="3">
    <source>
        <dbReference type="PROSITE" id="PS50977"/>
    </source>
</evidence>
<feature type="domain" description="HTH tetR-type" evidence="3">
    <location>
        <begin position="42"/>
        <end position="102"/>
    </location>
</feature>
<dbReference type="InterPro" id="IPR009057">
    <property type="entry name" value="Homeodomain-like_sf"/>
</dbReference>
<dbReference type="PRINTS" id="PR00455">
    <property type="entry name" value="HTHTETR"/>
</dbReference>
<protein>
    <recommendedName>
        <fullName evidence="3">HTH tetR-type domain-containing protein</fullName>
    </recommendedName>
</protein>
<proteinExistence type="predicted"/>
<dbReference type="PANTHER" id="PTHR30055:SF235">
    <property type="entry name" value="TRANSCRIPTIONAL REGULATORY PROTEIN"/>
    <property type="match status" value="1"/>
</dbReference>
<dbReference type="Proteomes" id="UP001501423">
    <property type="component" value="Unassembled WGS sequence"/>
</dbReference>
<dbReference type="Gene3D" id="1.10.357.10">
    <property type="entry name" value="Tetracycline Repressor, domain 2"/>
    <property type="match status" value="1"/>
</dbReference>
<evidence type="ECO:0000313" key="4">
    <source>
        <dbReference type="EMBL" id="GAA2906798.1"/>
    </source>
</evidence>
<dbReference type="PROSITE" id="PS50977">
    <property type="entry name" value="HTH_TETR_2"/>
    <property type="match status" value="1"/>
</dbReference>
<name>A0ABN3W9I9_9ACTN</name>
<keyword evidence="1 2" id="KW-0238">DNA-binding</keyword>